<dbReference type="InterPro" id="IPR018490">
    <property type="entry name" value="cNMP-bd_dom_sf"/>
</dbReference>
<comment type="caution">
    <text evidence="5">The sequence shown here is derived from an EMBL/GenBank/DDBJ whole genome shotgun (WGS) entry which is preliminary data.</text>
</comment>
<dbReference type="InterPro" id="IPR000595">
    <property type="entry name" value="cNMP-bd_dom"/>
</dbReference>
<gene>
    <name evidence="5" type="ORF">PQU95_04250</name>
</gene>
<dbReference type="SUPFAM" id="SSF54631">
    <property type="entry name" value="CBS-domain pair"/>
    <property type="match status" value="1"/>
</dbReference>
<dbReference type="InterPro" id="IPR005105">
    <property type="entry name" value="GlnD_Uridyltrans_N"/>
</dbReference>
<sequence>MSRFDFTHPPFTHLSPHERQALEGAADIVFLDNDEVIMAPGDSVDSLYVLIKGVVREMADDEVLAVYHAQDTFDARAMVAGVATQRFVVHEEALAYCLPRAMVMQLTESNPRFGAFFYASVAQKFGALAQNAGTRELQTLLTATVRDACSRLPVFADGQDSVLDAARIMKQRKSKSILVRYLGQLGMFTTTDFRDTILNELPASTPLHQVCHFNLITTDIDGFLFDALLTMTQRNIRRLVVMDQGEPVGILAQVDILSYFSNHSHLIAHKLERADTLDELQDIAGQITRLVGILSSHGVKAPQLGRLVQALNARLFERTWQLIALPEVVANSCLIVMGSEGRGEQILKTDQDNALIIRDGFDHPTLPGACQAFSDALARFGYPPCPGRIMVSNPQWCQHEQGMRDQLYRWLYLPDGDALMNLAIFVDAEAVAGDHTLLAHSKHYLNSLLSDDESFYARFARAIEQFDTPLGFFAQLLTREQNGEATLDIKKGGIFPIVHGIRSLALRHNIAANNTFERLQRLAENGHLEREFANDINETLAFLLGLRLSHGLADLEDGRPASNLIRPDRLSTLEKDLLKDALALVKKFKNLLRHQFRLGAVA</sequence>
<evidence type="ECO:0000256" key="1">
    <source>
        <dbReference type="ARBA" id="ARBA00023122"/>
    </source>
</evidence>
<dbReference type="Pfam" id="PF00571">
    <property type="entry name" value="CBS"/>
    <property type="match status" value="1"/>
</dbReference>
<evidence type="ECO:0000313" key="6">
    <source>
        <dbReference type="Proteomes" id="UP001219956"/>
    </source>
</evidence>
<evidence type="ECO:0000259" key="3">
    <source>
        <dbReference type="PROSITE" id="PS50042"/>
    </source>
</evidence>
<dbReference type="PANTHER" id="PTHR43080:SF2">
    <property type="entry name" value="CBS DOMAIN-CONTAINING PROTEIN"/>
    <property type="match status" value="1"/>
</dbReference>
<dbReference type="SMART" id="SM00116">
    <property type="entry name" value="CBS"/>
    <property type="match status" value="2"/>
</dbReference>
<dbReference type="Pfam" id="PF03445">
    <property type="entry name" value="DUF294"/>
    <property type="match status" value="1"/>
</dbReference>
<dbReference type="Gene3D" id="2.60.120.10">
    <property type="entry name" value="Jelly Rolls"/>
    <property type="match status" value="1"/>
</dbReference>
<dbReference type="InterPro" id="IPR014710">
    <property type="entry name" value="RmlC-like_jellyroll"/>
</dbReference>
<dbReference type="Gene3D" id="3.10.580.10">
    <property type="entry name" value="CBS-domain"/>
    <property type="match status" value="1"/>
</dbReference>
<dbReference type="PROSITE" id="PS51371">
    <property type="entry name" value="CBS"/>
    <property type="match status" value="1"/>
</dbReference>
<dbReference type="CDD" id="cd05401">
    <property type="entry name" value="NT_GlnE_GlnD_like"/>
    <property type="match status" value="1"/>
</dbReference>
<keyword evidence="6" id="KW-1185">Reference proteome</keyword>
<dbReference type="EMBL" id="JAQQLF010000005">
    <property type="protein sequence ID" value="MDC7716426.1"/>
    <property type="molecule type" value="Genomic_DNA"/>
</dbReference>
<name>A0ABT5IV32_9NEIS</name>
<dbReference type="PANTHER" id="PTHR43080">
    <property type="entry name" value="CBS DOMAIN-CONTAINING PROTEIN CBSX3, MITOCHONDRIAL"/>
    <property type="match status" value="1"/>
</dbReference>
<keyword evidence="1 2" id="KW-0129">CBS domain</keyword>
<dbReference type="PROSITE" id="PS50042">
    <property type="entry name" value="CNMP_BINDING_3"/>
    <property type="match status" value="1"/>
</dbReference>
<dbReference type="InterPro" id="IPR046342">
    <property type="entry name" value="CBS_dom_sf"/>
</dbReference>
<accession>A0ABT5IV32</accession>
<feature type="domain" description="Cyclic nucleotide-binding" evidence="3">
    <location>
        <begin position="10"/>
        <end position="86"/>
    </location>
</feature>
<dbReference type="SMART" id="SM00100">
    <property type="entry name" value="cNMP"/>
    <property type="match status" value="1"/>
</dbReference>
<dbReference type="InterPro" id="IPR018821">
    <property type="entry name" value="DUF294_put_nucleoTrafse_sb-bd"/>
</dbReference>
<dbReference type="RefSeq" id="WP_272750839.1">
    <property type="nucleotide sequence ID" value="NZ_JAQQLF010000005.1"/>
</dbReference>
<evidence type="ECO:0000259" key="4">
    <source>
        <dbReference type="PROSITE" id="PS51371"/>
    </source>
</evidence>
<dbReference type="Proteomes" id="UP001219956">
    <property type="component" value="Unassembled WGS sequence"/>
</dbReference>
<protein>
    <submittedName>
        <fullName evidence="5">Nucleotidyltransferase substrate binding domain-containing protein</fullName>
    </submittedName>
</protein>
<proteinExistence type="predicted"/>
<dbReference type="CDD" id="cd00038">
    <property type="entry name" value="CAP_ED"/>
    <property type="match status" value="1"/>
</dbReference>
<dbReference type="Pfam" id="PF10335">
    <property type="entry name" value="DUF294_C"/>
    <property type="match status" value="1"/>
</dbReference>
<evidence type="ECO:0000313" key="5">
    <source>
        <dbReference type="EMBL" id="MDC7716426.1"/>
    </source>
</evidence>
<evidence type="ECO:0000256" key="2">
    <source>
        <dbReference type="PROSITE-ProRule" id="PRU00703"/>
    </source>
</evidence>
<dbReference type="InterPro" id="IPR051257">
    <property type="entry name" value="Diverse_CBS-Domain"/>
</dbReference>
<dbReference type="Pfam" id="PF00027">
    <property type="entry name" value="cNMP_binding"/>
    <property type="match status" value="1"/>
</dbReference>
<dbReference type="InterPro" id="IPR000644">
    <property type="entry name" value="CBS_dom"/>
</dbReference>
<organism evidence="5 6">
    <name type="scientific">Vogesella aquatica</name>
    <dbReference type="NCBI Taxonomy" id="2984206"/>
    <lineage>
        <taxon>Bacteria</taxon>
        <taxon>Pseudomonadati</taxon>
        <taxon>Pseudomonadota</taxon>
        <taxon>Betaproteobacteria</taxon>
        <taxon>Neisseriales</taxon>
        <taxon>Chromobacteriaceae</taxon>
        <taxon>Vogesella</taxon>
    </lineage>
</organism>
<dbReference type="SUPFAM" id="SSF51206">
    <property type="entry name" value="cAMP-binding domain-like"/>
    <property type="match status" value="1"/>
</dbReference>
<feature type="domain" description="CBS" evidence="4">
    <location>
        <begin position="210"/>
        <end position="267"/>
    </location>
</feature>
<reference evidence="5 6" key="1">
    <citation type="submission" date="2023-01" db="EMBL/GenBank/DDBJ databases">
        <title>Novel species of the genus Vogesella isolated from rivers.</title>
        <authorList>
            <person name="Lu H."/>
        </authorList>
    </citation>
    <scope>NUCLEOTIDE SEQUENCE [LARGE SCALE GENOMIC DNA]</scope>
    <source>
        <strain evidence="5 6">DC21W</strain>
    </source>
</reference>